<protein>
    <recommendedName>
        <fullName evidence="5">Cysteine dioxygenase</fullName>
    </recommendedName>
</protein>
<reference evidence="3 4" key="1">
    <citation type="submission" date="2018-07" db="EMBL/GenBank/DDBJ databases">
        <title>Chryseobacterium lacus sp. nov., isolated from lake water.</title>
        <authorList>
            <person name="Li C.-M."/>
        </authorList>
    </citation>
    <scope>NUCLEOTIDE SEQUENCE [LARGE SCALE GENOMIC DNA]</scope>
    <source>
        <strain evidence="3 4">YLOS41</strain>
    </source>
</reference>
<dbReference type="AlphaFoldDB" id="A0A368N127"/>
<dbReference type="GO" id="GO:0016702">
    <property type="term" value="F:oxidoreductase activity, acting on single donors with incorporation of molecular oxygen, incorporation of two atoms of oxygen"/>
    <property type="evidence" value="ECO:0007669"/>
    <property type="project" value="InterPro"/>
</dbReference>
<evidence type="ECO:0000256" key="2">
    <source>
        <dbReference type="PIRSR" id="PIRSR610300-51"/>
    </source>
</evidence>
<accession>A0A368N127</accession>
<keyword evidence="2" id="KW-0408">Iron</keyword>
<dbReference type="GO" id="GO:0005506">
    <property type="term" value="F:iron ion binding"/>
    <property type="evidence" value="ECO:0007669"/>
    <property type="project" value="InterPro"/>
</dbReference>
<evidence type="ECO:0000313" key="4">
    <source>
        <dbReference type="Proteomes" id="UP000252172"/>
    </source>
</evidence>
<dbReference type="InterPro" id="IPR014710">
    <property type="entry name" value="RmlC-like_jellyroll"/>
</dbReference>
<dbReference type="OrthoDB" id="1258177at2"/>
<feature type="binding site" evidence="2">
    <location>
        <position position="84"/>
    </location>
    <ligand>
        <name>Fe cation</name>
        <dbReference type="ChEBI" id="CHEBI:24875"/>
        <note>catalytic</note>
    </ligand>
</feature>
<keyword evidence="2" id="KW-0479">Metal-binding</keyword>
<proteinExistence type="inferred from homology"/>
<keyword evidence="4" id="KW-1185">Reference proteome</keyword>
<name>A0A368N127_9FLAO</name>
<dbReference type="InterPro" id="IPR011051">
    <property type="entry name" value="RmlC_Cupin_sf"/>
</dbReference>
<evidence type="ECO:0000313" key="3">
    <source>
        <dbReference type="EMBL" id="RCU42959.1"/>
    </source>
</evidence>
<gene>
    <name evidence="3" type="ORF">DQ356_05845</name>
</gene>
<dbReference type="Proteomes" id="UP000252172">
    <property type="component" value="Unassembled WGS sequence"/>
</dbReference>
<dbReference type="Gene3D" id="2.60.120.10">
    <property type="entry name" value="Jelly Rolls"/>
    <property type="match status" value="1"/>
</dbReference>
<dbReference type="SUPFAM" id="SSF51182">
    <property type="entry name" value="RmlC-like cupins"/>
    <property type="match status" value="1"/>
</dbReference>
<dbReference type="InterPro" id="IPR010300">
    <property type="entry name" value="CDO_1"/>
</dbReference>
<evidence type="ECO:0008006" key="5">
    <source>
        <dbReference type="Google" id="ProtNLM"/>
    </source>
</evidence>
<dbReference type="EMBL" id="QPIE01000004">
    <property type="protein sequence ID" value="RCU42959.1"/>
    <property type="molecule type" value="Genomic_DNA"/>
</dbReference>
<comment type="caution">
    <text evidence="3">The sequence shown here is derived from an EMBL/GenBank/DDBJ whole genome shotgun (WGS) entry which is preliminary data.</text>
</comment>
<comment type="similarity">
    <text evidence="1">Belongs to the cysteine dioxygenase family.</text>
</comment>
<feature type="binding site" evidence="2">
    <location>
        <position position="82"/>
    </location>
    <ligand>
        <name>Fe cation</name>
        <dbReference type="ChEBI" id="CHEBI:24875"/>
        <note>catalytic</note>
    </ligand>
</feature>
<sequence length="193" mass="22179">MKTEIAALPLVSTLEHLTIHPKEFNEVIADLFGYNYEDYNALFEIDKISLDKDTHVRIPVFSNEECTVFLRIWGPDNATAIHDHYHWKGKIKVLKGLLTEISYRENSNFIEYNGATSAPANMIFQENYPGIHSIVNNDIGITVSLHIYKSPEFNLKGIRIFDTGLRRIAWLNEKAASCSWNLPEECYDKIICN</sequence>
<feature type="binding site" evidence="2">
    <location>
        <position position="132"/>
    </location>
    <ligand>
        <name>Fe cation</name>
        <dbReference type="ChEBI" id="CHEBI:24875"/>
        <note>catalytic</note>
    </ligand>
</feature>
<dbReference type="RefSeq" id="WP_114303545.1">
    <property type="nucleotide sequence ID" value="NZ_QPIE01000004.1"/>
</dbReference>
<evidence type="ECO:0000256" key="1">
    <source>
        <dbReference type="ARBA" id="ARBA00006622"/>
    </source>
</evidence>
<organism evidence="3 4">
    <name type="scientific">Chryseobacterium lacus</name>
    <dbReference type="NCBI Taxonomy" id="2058346"/>
    <lineage>
        <taxon>Bacteria</taxon>
        <taxon>Pseudomonadati</taxon>
        <taxon>Bacteroidota</taxon>
        <taxon>Flavobacteriia</taxon>
        <taxon>Flavobacteriales</taxon>
        <taxon>Weeksellaceae</taxon>
        <taxon>Chryseobacterium group</taxon>
        <taxon>Chryseobacterium</taxon>
    </lineage>
</organism>
<dbReference type="Pfam" id="PF05995">
    <property type="entry name" value="CDO_I"/>
    <property type="match status" value="1"/>
</dbReference>